<gene>
    <name evidence="2" type="ORF">FHR82_007688</name>
</gene>
<feature type="transmembrane region" description="Helical" evidence="1">
    <location>
        <begin position="124"/>
        <end position="143"/>
    </location>
</feature>
<evidence type="ECO:0000256" key="1">
    <source>
        <dbReference type="SAM" id="Phobius"/>
    </source>
</evidence>
<keyword evidence="1" id="KW-1133">Transmembrane helix</keyword>
<dbReference type="AlphaFoldDB" id="A0A7W7VIG9"/>
<evidence type="ECO:0000313" key="2">
    <source>
        <dbReference type="EMBL" id="MBB4911428.1"/>
    </source>
</evidence>
<accession>A0A7W7VIG9</accession>
<evidence type="ECO:0000313" key="3">
    <source>
        <dbReference type="Proteomes" id="UP000520767"/>
    </source>
</evidence>
<organism evidence="2 3">
    <name type="scientific">Actinophytocola algeriensis</name>
    <dbReference type="NCBI Taxonomy" id="1768010"/>
    <lineage>
        <taxon>Bacteria</taxon>
        <taxon>Bacillati</taxon>
        <taxon>Actinomycetota</taxon>
        <taxon>Actinomycetes</taxon>
        <taxon>Pseudonocardiales</taxon>
        <taxon>Pseudonocardiaceae</taxon>
    </lineage>
</organism>
<dbReference type="Proteomes" id="UP000520767">
    <property type="component" value="Unassembled WGS sequence"/>
</dbReference>
<dbReference type="RefSeq" id="WP_184815415.1">
    <property type="nucleotide sequence ID" value="NZ_JACHJQ010000009.1"/>
</dbReference>
<sequence length="159" mass="16154">MRIWGVLIPPGYLRWAAAGTGVVVLGTLIAVLVSAVGLFGESQEDVGTPTLATVVAGVSCDRVGAPETVAFTAAGKVHRAKFDGCGHAKGEPVDVTVPDGPLTEDLIVHAADAAVGDSRDGEGLGLLLIVVSGMAGAGYAFLLRRGPRTTRLPTALRLA</sequence>
<protein>
    <submittedName>
        <fullName evidence="2">Uncharacterized protein</fullName>
    </submittedName>
</protein>
<dbReference type="EMBL" id="JACHJQ010000009">
    <property type="protein sequence ID" value="MBB4911428.1"/>
    <property type="molecule type" value="Genomic_DNA"/>
</dbReference>
<keyword evidence="1" id="KW-0812">Transmembrane</keyword>
<keyword evidence="3" id="KW-1185">Reference proteome</keyword>
<comment type="caution">
    <text evidence="2">The sequence shown here is derived from an EMBL/GenBank/DDBJ whole genome shotgun (WGS) entry which is preliminary data.</text>
</comment>
<proteinExistence type="predicted"/>
<keyword evidence="1" id="KW-0472">Membrane</keyword>
<name>A0A7W7VIG9_9PSEU</name>
<feature type="transmembrane region" description="Helical" evidence="1">
    <location>
        <begin position="12"/>
        <end position="39"/>
    </location>
</feature>
<reference evidence="2 3" key="1">
    <citation type="submission" date="2020-08" db="EMBL/GenBank/DDBJ databases">
        <title>Genomic Encyclopedia of Type Strains, Phase III (KMG-III): the genomes of soil and plant-associated and newly described type strains.</title>
        <authorList>
            <person name="Whitman W."/>
        </authorList>
    </citation>
    <scope>NUCLEOTIDE SEQUENCE [LARGE SCALE GENOMIC DNA]</scope>
    <source>
        <strain evidence="2 3">CECT 8960</strain>
    </source>
</reference>